<dbReference type="InterPro" id="IPR003657">
    <property type="entry name" value="WRKY_dom"/>
</dbReference>
<keyword evidence="6" id="KW-0539">Nucleus</keyword>
<dbReference type="PANTHER" id="PTHR31221">
    <property type="entry name" value="WRKY TRANSCRIPTION FACTOR PROTEIN 1-RELATED"/>
    <property type="match status" value="1"/>
</dbReference>
<evidence type="ECO:0000256" key="7">
    <source>
        <dbReference type="SAM" id="MobiDB-lite"/>
    </source>
</evidence>
<dbReference type="PROSITE" id="PS50811">
    <property type="entry name" value="WRKY"/>
    <property type="match status" value="2"/>
</dbReference>
<evidence type="ECO:0000256" key="1">
    <source>
        <dbReference type="ARBA" id="ARBA00004123"/>
    </source>
</evidence>
<comment type="caution">
    <text evidence="9">The sequence shown here is derived from an EMBL/GenBank/DDBJ whole genome shotgun (WGS) entry which is preliminary data.</text>
</comment>
<keyword evidence="4" id="KW-0238">DNA-binding</keyword>
<name>A0A835F7J6_9POAL</name>
<evidence type="ECO:0000313" key="9">
    <source>
        <dbReference type="EMBL" id="KAF8730694.1"/>
    </source>
</evidence>
<evidence type="ECO:0000256" key="5">
    <source>
        <dbReference type="ARBA" id="ARBA00023163"/>
    </source>
</evidence>
<dbReference type="SUPFAM" id="SSF118290">
    <property type="entry name" value="WRKY DNA-binding domain"/>
    <property type="match status" value="2"/>
</dbReference>
<dbReference type="Gene3D" id="2.20.25.80">
    <property type="entry name" value="WRKY domain"/>
    <property type="match status" value="2"/>
</dbReference>
<dbReference type="GO" id="GO:0003700">
    <property type="term" value="F:DNA-binding transcription factor activity"/>
    <property type="evidence" value="ECO:0007669"/>
    <property type="project" value="InterPro"/>
</dbReference>
<dbReference type="PANTHER" id="PTHR31221:SF360">
    <property type="entry name" value="WRKY DOMAIN-CONTAINING PROTEIN"/>
    <property type="match status" value="1"/>
</dbReference>
<dbReference type="GO" id="GO:0043565">
    <property type="term" value="F:sequence-specific DNA binding"/>
    <property type="evidence" value="ECO:0007669"/>
    <property type="project" value="InterPro"/>
</dbReference>
<dbReference type="Proteomes" id="UP000636709">
    <property type="component" value="Unassembled WGS sequence"/>
</dbReference>
<dbReference type="InterPro" id="IPR036576">
    <property type="entry name" value="WRKY_dom_sf"/>
</dbReference>
<evidence type="ECO:0000256" key="2">
    <source>
        <dbReference type="ARBA" id="ARBA00022737"/>
    </source>
</evidence>
<keyword evidence="3" id="KW-0805">Transcription regulation</keyword>
<dbReference type="SMART" id="SM00774">
    <property type="entry name" value="WRKY"/>
    <property type="match status" value="1"/>
</dbReference>
<gene>
    <name evidence="9" type="ORF">HU200_016553</name>
</gene>
<protein>
    <recommendedName>
        <fullName evidence="8">WRKY domain-containing protein</fullName>
    </recommendedName>
</protein>
<dbReference type="AlphaFoldDB" id="A0A835F7J6"/>
<dbReference type="InterPro" id="IPR044810">
    <property type="entry name" value="WRKY_plant"/>
</dbReference>
<comment type="subcellular location">
    <subcellularLocation>
        <location evidence="1">Nucleus</location>
    </subcellularLocation>
</comment>
<evidence type="ECO:0000256" key="6">
    <source>
        <dbReference type="ARBA" id="ARBA00023242"/>
    </source>
</evidence>
<organism evidence="9 10">
    <name type="scientific">Digitaria exilis</name>
    <dbReference type="NCBI Taxonomy" id="1010633"/>
    <lineage>
        <taxon>Eukaryota</taxon>
        <taxon>Viridiplantae</taxon>
        <taxon>Streptophyta</taxon>
        <taxon>Embryophyta</taxon>
        <taxon>Tracheophyta</taxon>
        <taxon>Spermatophyta</taxon>
        <taxon>Magnoliopsida</taxon>
        <taxon>Liliopsida</taxon>
        <taxon>Poales</taxon>
        <taxon>Poaceae</taxon>
        <taxon>PACMAD clade</taxon>
        <taxon>Panicoideae</taxon>
        <taxon>Panicodae</taxon>
        <taxon>Paniceae</taxon>
        <taxon>Anthephorinae</taxon>
        <taxon>Digitaria</taxon>
    </lineage>
</organism>
<accession>A0A835F7J6</accession>
<keyword evidence="2" id="KW-0677">Repeat</keyword>
<dbReference type="EMBL" id="JACEFO010001613">
    <property type="protein sequence ID" value="KAF8730694.1"/>
    <property type="molecule type" value="Genomic_DNA"/>
</dbReference>
<evidence type="ECO:0000256" key="3">
    <source>
        <dbReference type="ARBA" id="ARBA00023015"/>
    </source>
</evidence>
<dbReference type="OrthoDB" id="692944at2759"/>
<proteinExistence type="predicted"/>
<dbReference type="Pfam" id="PF03106">
    <property type="entry name" value="WRKY"/>
    <property type="match status" value="2"/>
</dbReference>
<evidence type="ECO:0000259" key="8">
    <source>
        <dbReference type="PROSITE" id="PS50811"/>
    </source>
</evidence>
<reference evidence="9" key="1">
    <citation type="submission" date="2020-07" db="EMBL/GenBank/DDBJ databases">
        <title>Genome sequence and genetic diversity analysis of an under-domesticated orphan crop, white fonio (Digitaria exilis).</title>
        <authorList>
            <person name="Bennetzen J.L."/>
            <person name="Chen S."/>
            <person name="Ma X."/>
            <person name="Wang X."/>
            <person name="Yssel A.E.J."/>
            <person name="Chaluvadi S.R."/>
            <person name="Johnson M."/>
            <person name="Gangashetty P."/>
            <person name="Hamidou F."/>
            <person name="Sanogo M.D."/>
            <person name="Zwaenepoel A."/>
            <person name="Wallace J."/>
            <person name="Van De Peer Y."/>
            <person name="Van Deynze A."/>
        </authorList>
    </citation>
    <scope>NUCLEOTIDE SEQUENCE</scope>
    <source>
        <tissue evidence="9">Leaves</tissue>
    </source>
</reference>
<evidence type="ECO:0000313" key="10">
    <source>
        <dbReference type="Proteomes" id="UP000636709"/>
    </source>
</evidence>
<keyword evidence="10" id="KW-1185">Reference proteome</keyword>
<evidence type="ECO:0000256" key="4">
    <source>
        <dbReference type="ARBA" id="ARBA00023125"/>
    </source>
</evidence>
<dbReference type="GO" id="GO:0005634">
    <property type="term" value="C:nucleus"/>
    <property type="evidence" value="ECO:0007669"/>
    <property type="project" value="UniProtKB-SubCell"/>
</dbReference>
<keyword evidence="5" id="KW-0804">Transcription</keyword>
<sequence length="215" mass="23635">MVPVAEKTDRSIPTELVGDRILMADCATHSTRPPMMSGAEIGLQPGSPEPLSAPVQAISSDITPPHAGASSGEFTINTLPLERLSDGYNWRKYGQKQVKGSEIPCSYYKCTFVGCPTKKKVGRSQDGQTIDVVYKGAHNHARPRNTLDSMRWRKDGDGEGISTASSRTTTVRESRRVVQTPTRVVQTVSEMDILDDGYRWRLYGSKVVKGNPNPR</sequence>
<dbReference type="FunFam" id="2.20.25.80:FF:000006">
    <property type="entry name" value="WRKY transcription factor"/>
    <property type="match status" value="1"/>
</dbReference>
<feature type="domain" description="WRKY" evidence="8">
    <location>
        <begin position="189"/>
        <end position="215"/>
    </location>
</feature>
<feature type="region of interest" description="Disordered" evidence="7">
    <location>
        <begin position="154"/>
        <end position="173"/>
    </location>
</feature>
<feature type="domain" description="WRKY" evidence="8">
    <location>
        <begin position="79"/>
        <end position="143"/>
    </location>
</feature>